<organism evidence="2 3">
    <name type="scientific">Dubosiella newyorkensis</name>
    <dbReference type="NCBI Taxonomy" id="1862672"/>
    <lineage>
        <taxon>Bacteria</taxon>
        <taxon>Bacillati</taxon>
        <taxon>Bacillota</taxon>
        <taxon>Erysipelotrichia</taxon>
        <taxon>Erysipelotrichales</taxon>
        <taxon>Erysipelotrichaceae</taxon>
        <taxon>Dubosiella</taxon>
    </lineage>
</organism>
<name>A0A1U7NM49_9FIRM</name>
<evidence type="ECO:0000313" key="3">
    <source>
        <dbReference type="Proteomes" id="UP000186705"/>
    </source>
</evidence>
<evidence type="ECO:0008006" key="4">
    <source>
        <dbReference type="Google" id="ProtNLM"/>
    </source>
</evidence>
<comment type="caution">
    <text evidence="2">The sequence shown here is derived from an EMBL/GenBank/DDBJ whole genome shotgun (WGS) entry which is preliminary data.</text>
</comment>
<accession>A0A1U7NM49</accession>
<dbReference type="STRING" id="1862672.BO225_06905"/>
<dbReference type="EMBL" id="MPKA01000067">
    <property type="protein sequence ID" value="OLU46202.1"/>
    <property type="molecule type" value="Genomic_DNA"/>
</dbReference>
<dbReference type="AlphaFoldDB" id="A0A1U7NM49"/>
<reference evidence="2 3" key="1">
    <citation type="submission" date="2016-11" db="EMBL/GenBank/DDBJ databases">
        <title>Description of two novel members of the family Erysipelotrichaceae: Ileibacterium lipovorans gen. nov., sp. nov. and Dubosiella newyorkensis, gen. nov., sp. nov.</title>
        <authorList>
            <person name="Cox L.M."/>
            <person name="Sohn J."/>
            <person name="Tyrrell K.L."/>
            <person name="Citron D.M."/>
            <person name="Lawson P.A."/>
            <person name="Patel N.B."/>
            <person name="Iizumi T."/>
            <person name="Perez-Perez G.I."/>
            <person name="Goldstein E.J."/>
            <person name="Blaser M.J."/>
        </authorList>
    </citation>
    <scope>NUCLEOTIDE SEQUENCE [LARGE SCALE GENOMIC DNA]</scope>
    <source>
        <strain evidence="2 3">NYU-BL-A4</strain>
    </source>
</reference>
<keyword evidence="1" id="KW-0812">Transmembrane</keyword>
<keyword evidence="3" id="KW-1185">Reference proteome</keyword>
<keyword evidence="1" id="KW-0472">Membrane</keyword>
<keyword evidence="1" id="KW-1133">Transmembrane helix</keyword>
<evidence type="ECO:0000313" key="2">
    <source>
        <dbReference type="EMBL" id="OLU46202.1"/>
    </source>
</evidence>
<protein>
    <recommendedName>
        <fullName evidence="4">Cache domain-containing protein</fullName>
    </recommendedName>
</protein>
<gene>
    <name evidence="2" type="ORF">BO225_06905</name>
</gene>
<sequence>MSASRINGKPMIVFYAPVKEGGEIKGLFLGLFFAQDYLRSMLTTEYFNVRVPMLLSSKDGTIVASSSSNVSGDPLYPYLLDQKSMSTSDSRQVIDAVNDQKETIFVNEKEGPIENVSVLPVPCYDFMLVQGFPRQITDVMVSNANRSGFILEGCLLILFALLLIYLFKKMRDRRKHLEVENRIFVDVLEGVKILFNSRYLVVDLDQDTYTYMAGSGPINTRIPMEGIYSQFIQYHTADIIGDEEKKAFDHFAQPETLSKFFGGQMK</sequence>
<dbReference type="Proteomes" id="UP000186705">
    <property type="component" value="Unassembled WGS sequence"/>
</dbReference>
<evidence type="ECO:0000256" key="1">
    <source>
        <dbReference type="SAM" id="Phobius"/>
    </source>
</evidence>
<proteinExistence type="predicted"/>
<feature type="transmembrane region" description="Helical" evidence="1">
    <location>
        <begin position="149"/>
        <end position="167"/>
    </location>
</feature>